<dbReference type="AlphaFoldDB" id="A0A6V7UJW0"/>
<dbReference type="Proteomes" id="UP000580250">
    <property type="component" value="Unassembled WGS sequence"/>
</dbReference>
<comment type="caution">
    <text evidence="1">The sequence shown here is derived from an EMBL/GenBank/DDBJ whole genome shotgun (WGS) entry which is preliminary data.</text>
</comment>
<proteinExistence type="predicted"/>
<name>A0A6V7UJW0_MELEN</name>
<evidence type="ECO:0000313" key="2">
    <source>
        <dbReference type="Proteomes" id="UP000580250"/>
    </source>
</evidence>
<evidence type="ECO:0000313" key="1">
    <source>
        <dbReference type="EMBL" id="CAD2159786.1"/>
    </source>
</evidence>
<sequence length="85" mass="10150">MVLKFMVRSGQDNMIIKETQSMVIQDNQATTIMRGNQAMIHKILHNIKTKHTNFHKLKEKSEKMFVDRRGFLGLFKVVFRDFYFL</sequence>
<organism evidence="1 2">
    <name type="scientific">Meloidogyne enterolobii</name>
    <name type="common">Root-knot nematode worm</name>
    <name type="synonym">Meloidogyne mayaguensis</name>
    <dbReference type="NCBI Taxonomy" id="390850"/>
    <lineage>
        <taxon>Eukaryota</taxon>
        <taxon>Metazoa</taxon>
        <taxon>Ecdysozoa</taxon>
        <taxon>Nematoda</taxon>
        <taxon>Chromadorea</taxon>
        <taxon>Rhabditida</taxon>
        <taxon>Tylenchina</taxon>
        <taxon>Tylenchomorpha</taxon>
        <taxon>Tylenchoidea</taxon>
        <taxon>Meloidogynidae</taxon>
        <taxon>Meloidogyninae</taxon>
        <taxon>Meloidogyne</taxon>
    </lineage>
</organism>
<protein>
    <submittedName>
        <fullName evidence="1">Uncharacterized protein</fullName>
    </submittedName>
</protein>
<dbReference type="EMBL" id="CAJEWN010000076">
    <property type="protein sequence ID" value="CAD2159786.1"/>
    <property type="molecule type" value="Genomic_DNA"/>
</dbReference>
<gene>
    <name evidence="1" type="ORF">MENT_LOCUS13899</name>
</gene>
<reference evidence="1 2" key="1">
    <citation type="submission" date="2020-08" db="EMBL/GenBank/DDBJ databases">
        <authorList>
            <person name="Koutsovoulos G."/>
            <person name="Danchin GJ E."/>
        </authorList>
    </citation>
    <scope>NUCLEOTIDE SEQUENCE [LARGE SCALE GENOMIC DNA]</scope>
</reference>
<accession>A0A6V7UJW0</accession>